<name>A0ABV7EX20_9GAMM</name>
<dbReference type="Proteomes" id="UP001595462">
    <property type="component" value="Unassembled WGS sequence"/>
</dbReference>
<evidence type="ECO:0000313" key="2">
    <source>
        <dbReference type="Proteomes" id="UP001595462"/>
    </source>
</evidence>
<evidence type="ECO:0000313" key="1">
    <source>
        <dbReference type="EMBL" id="MFC3106330.1"/>
    </source>
</evidence>
<keyword evidence="2" id="KW-1185">Reference proteome</keyword>
<proteinExistence type="predicted"/>
<accession>A0ABV7EX20</accession>
<reference evidence="2" key="1">
    <citation type="journal article" date="2019" name="Int. J. Syst. Evol. Microbiol.">
        <title>The Global Catalogue of Microorganisms (GCM) 10K type strain sequencing project: providing services to taxonomists for standard genome sequencing and annotation.</title>
        <authorList>
            <consortium name="The Broad Institute Genomics Platform"/>
            <consortium name="The Broad Institute Genome Sequencing Center for Infectious Disease"/>
            <person name="Wu L."/>
            <person name="Ma J."/>
        </authorList>
    </citation>
    <scope>NUCLEOTIDE SEQUENCE [LARGE SCALE GENOMIC DNA]</scope>
    <source>
        <strain evidence="2">KCTC 52640</strain>
    </source>
</reference>
<comment type="caution">
    <text evidence="1">The sequence shown here is derived from an EMBL/GenBank/DDBJ whole genome shotgun (WGS) entry which is preliminary data.</text>
</comment>
<dbReference type="RefSeq" id="WP_380691973.1">
    <property type="nucleotide sequence ID" value="NZ_JBHRSS010000010.1"/>
</dbReference>
<gene>
    <name evidence="1" type="ORF">ACFOSU_20845</name>
</gene>
<dbReference type="InterPro" id="IPR021352">
    <property type="entry name" value="DUF2971"/>
</dbReference>
<dbReference type="EMBL" id="JBHRSS010000010">
    <property type="protein sequence ID" value="MFC3106330.1"/>
    <property type="molecule type" value="Genomic_DNA"/>
</dbReference>
<protein>
    <submittedName>
        <fullName evidence="1">DUF2971 domain-containing protein</fullName>
    </submittedName>
</protein>
<organism evidence="1 2">
    <name type="scientific">Salinisphaera aquimarina</name>
    <dbReference type="NCBI Taxonomy" id="2094031"/>
    <lineage>
        <taxon>Bacteria</taxon>
        <taxon>Pseudomonadati</taxon>
        <taxon>Pseudomonadota</taxon>
        <taxon>Gammaproteobacteria</taxon>
        <taxon>Salinisphaerales</taxon>
        <taxon>Salinisphaeraceae</taxon>
        <taxon>Salinisphaera</taxon>
    </lineage>
</organism>
<dbReference type="Pfam" id="PF11185">
    <property type="entry name" value="DUF2971"/>
    <property type="match status" value="1"/>
</dbReference>
<sequence>MRAFHFTQAEFALLAIKHWRLKVSRFDELNDPFELLGAELSQPQFRKNFRDFKRWTSDRFGLLCFSRSRKSPLLWSHYADKHSGVAFEFDIDDEVVNEVHYRLRRHVLDVDARIRQGGFSEDDAIKLATTKSTHWRDEQEIRVFVNLADCSRENGLYFERLSREIRLKNIIFGPLCSLSHHDLAKVLPKGERVGVYKSRLAFKSYEIVYDKSFKRMVVDGRA</sequence>